<evidence type="ECO:0000256" key="1">
    <source>
        <dbReference type="SAM" id="MobiDB-lite"/>
    </source>
</evidence>
<evidence type="ECO:0000313" key="2">
    <source>
        <dbReference type="EMBL" id="KVV57950.1"/>
    </source>
</evidence>
<evidence type="ECO:0000313" key="3">
    <source>
        <dbReference type="Proteomes" id="UP000062317"/>
    </source>
</evidence>
<sequence length="362" mass="40140">MARIRSIKPEYWTSEQVMNCSRDARCLFIGLWNFCDDGGNHPASVKTLKAEVFPGDDDATMDAMMRWIDELIEQGLLAEYEAEGREFWHVTGWHHQRIDQPTMRHPAGDTGDAVTQGDARHPKRLGGKQRQLLIRKLRDRDGDTCHSCGDAPGVTLLRVTEPSPENPHDARTYRLVCTSCRGKKPSGDAQVTQGDARYVAGDSTTESNGVESNGVEGSNTTGTVIVSGTPSRVTGDASPGDDLVPRDNAEWIRYFAERHGVEIDPMNLHERKKAFPLFAAWTNAGVTRGRMDKAIAKARKEASEPIVYLPSYVAHVLATMDAPPKQPRQTPEERRRAISKANGDAWLAETPESDPNVIDMEH</sequence>
<organism evidence="2 3">
    <name type="scientific">Burkholderia territorii</name>
    <dbReference type="NCBI Taxonomy" id="1503055"/>
    <lineage>
        <taxon>Bacteria</taxon>
        <taxon>Pseudomonadati</taxon>
        <taxon>Pseudomonadota</taxon>
        <taxon>Betaproteobacteria</taxon>
        <taxon>Burkholderiales</taxon>
        <taxon>Burkholderiaceae</taxon>
        <taxon>Burkholderia</taxon>
        <taxon>Burkholderia cepacia complex</taxon>
    </lineage>
</organism>
<feature type="compositionally biased region" description="Polar residues" evidence="1">
    <location>
        <begin position="202"/>
        <end position="232"/>
    </location>
</feature>
<reference evidence="2 3" key="1">
    <citation type="submission" date="2015-11" db="EMBL/GenBank/DDBJ databases">
        <title>Expanding the genomic diversity of Burkholderia species for the development of highly accurate diagnostics.</title>
        <authorList>
            <person name="Sahl J."/>
            <person name="Keim P."/>
            <person name="Wagner D."/>
        </authorList>
    </citation>
    <scope>NUCLEOTIDE SEQUENCE [LARGE SCALE GENOMIC DNA]</scope>
    <source>
        <strain evidence="2 3">MSMB1301WGS</strain>
    </source>
</reference>
<feature type="region of interest" description="Disordered" evidence="1">
    <location>
        <begin position="200"/>
        <end position="244"/>
    </location>
</feature>
<name>A0A106EGD3_9BURK</name>
<proteinExistence type="predicted"/>
<feature type="region of interest" description="Disordered" evidence="1">
    <location>
        <begin position="321"/>
        <end position="362"/>
    </location>
</feature>
<keyword evidence="3" id="KW-1185">Reference proteome</keyword>
<dbReference type="AlphaFoldDB" id="A0A106EGD3"/>
<dbReference type="Proteomes" id="UP000062317">
    <property type="component" value="Unassembled WGS sequence"/>
</dbReference>
<gene>
    <name evidence="2" type="ORF">WT27_23765</name>
</gene>
<dbReference type="EMBL" id="LPEQ01000009">
    <property type="protein sequence ID" value="KVV57950.1"/>
    <property type="molecule type" value="Genomic_DNA"/>
</dbReference>
<protein>
    <submittedName>
        <fullName evidence="2">Uncharacterized protein</fullName>
    </submittedName>
</protein>
<accession>A0A106EGD3</accession>
<comment type="caution">
    <text evidence="2">The sequence shown here is derived from an EMBL/GenBank/DDBJ whole genome shotgun (WGS) entry which is preliminary data.</text>
</comment>
<dbReference type="RefSeq" id="WP_060103052.1">
    <property type="nucleotide sequence ID" value="NZ_LPEQ01000009.1"/>
</dbReference>
<feature type="region of interest" description="Disordered" evidence="1">
    <location>
        <begin position="100"/>
        <end position="127"/>
    </location>
</feature>